<dbReference type="CDD" id="cd02440">
    <property type="entry name" value="AdoMet_MTases"/>
    <property type="match status" value="1"/>
</dbReference>
<dbReference type="GO" id="GO:0031314">
    <property type="term" value="C:extrinsic component of mitochondrial inner membrane"/>
    <property type="evidence" value="ECO:0007669"/>
    <property type="project" value="UniProtKB-UniRule"/>
</dbReference>
<dbReference type="GO" id="GO:0008425">
    <property type="term" value="F:2-methoxy-6-polyprenyl-1,4-benzoquinol methyltransferase activity"/>
    <property type="evidence" value="ECO:0007669"/>
    <property type="project" value="UniProtKB-UniRule"/>
</dbReference>
<comment type="similarity">
    <text evidence="4">Belongs to the class I-like SAM-binding methyltransferase superfamily. MenG/UbiE family.</text>
</comment>
<dbReference type="PROSITE" id="PS51608">
    <property type="entry name" value="SAM_MT_UBIE"/>
    <property type="match status" value="1"/>
</dbReference>
<dbReference type="EMBL" id="CASHTH010000343">
    <property type="protein sequence ID" value="CAI7998248.1"/>
    <property type="molecule type" value="Genomic_DNA"/>
</dbReference>
<protein>
    <recommendedName>
        <fullName evidence="4">2-methoxy-6-polyprenyl-1,4-benzoquinol methylase, mitochondrial</fullName>
        <ecNumber evidence="4">2.1.1.201</ecNumber>
    </recommendedName>
    <alternativeName>
        <fullName evidence="4">Ubiquinone biosynthesis methyltransferase COQ5</fullName>
    </alternativeName>
</protein>
<comment type="function">
    <text evidence="4">Methyltransferase required for the conversion of 2-polyprenyl-6-methoxy-1,4-benzoquinol (DDMQH2) to 2-polyprenyl-3-methyl-6-methoxy-1,4-benzoquinol (DMQH2).</text>
</comment>
<evidence type="ECO:0000256" key="1">
    <source>
        <dbReference type="ARBA" id="ARBA00022603"/>
    </source>
</evidence>
<reference evidence="5" key="1">
    <citation type="submission" date="2023-03" db="EMBL/GenBank/DDBJ databases">
        <authorList>
            <person name="Steffen K."/>
            <person name="Cardenas P."/>
        </authorList>
    </citation>
    <scope>NUCLEOTIDE SEQUENCE</scope>
</reference>
<evidence type="ECO:0000313" key="6">
    <source>
        <dbReference type="Proteomes" id="UP001174909"/>
    </source>
</evidence>
<gene>
    <name evidence="5" type="ORF">GBAR_LOCUS2381</name>
</gene>
<name>A0AA35R112_GEOBA</name>
<proteinExistence type="inferred from homology"/>
<comment type="caution">
    <text evidence="5">The sequence shown here is derived from an EMBL/GenBank/DDBJ whole genome shotgun (WGS) entry which is preliminary data.</text>
</comment>
<organism evidence="5 6">
    <name type="scientific">Geodia barretti</name>
    <name type="common">Barrett's horny sponge</name>
    <dbReference type="NCBI Taxonomy" id="519541"/>
    <lineage>
        <taxon>Eukaryota</taxon>
        <taxon>Metazoa</taxon>
        <taxon>Porifera</taxon>
        <taxon>Demospongiae</taxon>
        <taxon>Heteroscleromorpha</taxon>
        <taxon>Tetractinellida</taxon>
        <taxon>Astrophorina</taxon>
        <taxon>Geodiidae</taxon>
        <taxon>Geodia</taxon>
    </lineage>
</organism>
<keyword evidence="4" id="KW-0496">Mitochondrion</keyword>
<keyword evidence="1 4" id="KW-0489">Methyltransferase</keyword>
<keyword evidence="4" id="KW-0831">Ubiquinone biosynthesis</keyword>
<dbReference type="NCBIfam" id="TIGR01934">
    <property type="entry name" value="MenG_MenH_UbiE"/>
    <property type="match status" value="1"/>
</dbReference>
<feature type="binding site" evidence="4">
    <location>
        <begin position="96"/>
        <end position="97"/>
    </location>
    <ligand>
        <name>S-adenosyl-L-methionine</name>
        <dbReference type="ChEBI" id="CHEBI:59789"/>
    </ligand>
</feature>
<comment type="caution">
    <text evidence="4">Lacks conserved residue(s) required for the propagation of feature annotation.</text>
</comment>
<keyword evidence="4" id="KW-0472">Membrane</keyword>
<comment type="subcellular location">
    <subcellularLocation>
        <location evidence="4">Mitochondrion inner membrane</location>
        <topology evidence="4">Peripheral membrane protein</topology>
        <orientation evidence="4">Matrix side</orientation>
    </subcellularLocation>
</comment>
<dbReference type="Gene3D" id="3.40.50.150">
    <property type="entry name" value="Vaccinia Virus protein VP39"/>
    <property type="match status" value="1"/>
</dbReference>
<comment type="subunit">
    <text evidence="4">Component of a multi-subunit COQ enzyme complex.</text>
</comment>
<dbReference type="SUPFAM" id="SSF53335">
    <property type="entry name" value="S-adenosyl-L-methionine-dependent methyltransferases"/>
    <property type="match status" value="1"/>
</dbReference>
<feature type="binding site" evidence="4">
    <location>
        <position position="47"/>
    </location>
    <ligand>
        <name>S-adenosyl-L-methionine</name>
        <dbReference type="ChEBI" id="CHEBI:59789"/>
    </ligand>
</feature>
<dbReference type="InterPro" id="IPR029063">
    <property type="entry name" value="SAM-dependent_MTases_sf"/>
</dbReference>
<keyword evidence="3 4" id="KW-0949">S-adenosyl-L-methionine</keyword>
<comment type="catalytic activity">
    <reaction evidence="4">
        <text>a 2-methoxy-6-(all-trans-polyprenyl)benzene-1,4-diol + S-adenosyl-L-methionine = a 5-methoxy-2-methyl-3-(all-trans-polyprenyl)benzene-1,4-diol + S-adenosyl-L-homocysteine + H(+)</text>
        <dbReference type="Rhea" id="RHEA:28286"/>
        <dbReference type="Rhea" id="RHEA-COMP:10858"/>
        <dbReference type="Rhea" id="RHEA-COMP:10859"/>
        <dbReference type="ChEBI" id="CHEBI:15378"/>
        <dbReference type="ChEBI" id="CHEBI:57856"/>
        <dbReference type="ChEBI" id="CHEBI:59789"/>
        <dbReference type="ChEBI" id="CHEBI:84166"/>
        <dbReference type="ChEBI" id="CHEBI:84167"/>
        <dbReference type="EC" id="2.1.1.201"/>
    </reaction>
</comment>
<dbReference type="GO" id="GO:0032259">
    <property type="term" value="P:methylation"/>
    <property type="evidence" value="ECO:0007669"/>
    <property type="project" value="UniProtKB-KW"/>
</dbReference>
<evidence type="ECO:0000256" key="4">
    <source>
        <dbReference type="HAMAP-Rule" id="MF_03191"/>
    </source>
</evidence>
<keyword evidence="2 4" id="KW-0808">Transferase</keyword>
<dbReference type="HAMAP" id="MF_01813">
    <property type="entry name" value="MenG_UbiE_methyltr"/>
    <property type="match status" value="1"/>
</dbReference>
<dbReference type="InterPro" id="IPR004033">
    <property type="entry name" value="UbiE/COQ5_MeTrFase"/>
</dbReference>
<dbReference type="PANTHER" id="PTHR43591">
    <property type="entry name" value="METHYLTRANSFERASE"/>
    <property type="match status" value="1"/>
</dbReference>
<evidence type="ECO:0000313" key="5">
    <source>
        <dbReference type="EMBL" id="CAI7998248.1"/>
    </source>
</evidence>
<comment type="pathway">
    <text evidence="4">Cofactor biosynthesis; ubiquinone biosynthesis.</text>
</comment>
<accession>A0AA35R112</accession>
<dbReference type="PANTHER" id="PTHR43591:SF24">
    <property type="entry name" value="2-METHOXY-6-POLYPRENYL-1,4-BENZOQUINOL METHYLASE, MITOCHONDRIAL"/>
    <property type="match status" value="1"/>
</dbReference>
<keyword evidence="6" id="KW-1185">Reference proteome</keyword>
<dbReference type="EC" id="2.1.1.201" evidence="4"/>
<dbReference type="AlphaFoldDB" id="A0AA35R112"/>
<feature type="binding site" evidence="4">
    <location>
        <position position="67"/>
    </location>
    <ligand>
        <name>S-adenosyl-L-methionine</name>
        <dbReference type="ChEBI" id="CHEBI:59789"/>
    </ligand>
</feature>
<sequence length="225" mass="24125">MFARISPRYDLMNSLMTGGLHHRWKRATANLTVRNAVGPALDVATGTGDLAFALADCPNATKVVGMDLLPEMLSIANRRRAARHDQGKPVQFVQGDALRLPFPDGSFVGATAGFSLRNMPDVPSAIREMARVVAPGGRVTTLELTPMPPGIASTVGSFYFHRLVPLMGQIVAGDRTAYTYLPNSVDYFLTADGLADVFRQAGLVDVGYRRLGLGGVALHFGDRPG</sequence>
<keyword evidence="4" id="KW-0999">Mitochondrion inner membrane</keyword>
<dbReference type="Pfam" id="PF01209">
    <property type="entry name" value="Ubie_methyltran"/>
    <property type="match status" value="1"/>
</dbReference>
<evidence type="ECO:0000256" key="3">
    <source>
        <dbReference type="ARBA" id="ARBA00022691"/>
    </source>
</evidence>
<evidence type="ECO:0000256" key="2">
    <source>
        <dbReference type="ARBA" id="ARBA00022679"/>
    </source>
</evidence>
<dbReference type="Proteomes" id="UP001174909">
    <property type="component" value="Unassembled WGS sequence"/>
</dbReference>